<comment type="caution">
    <text evidence="2">The sequence shown here is derived from an EMBL/GenBank/DDBJ whole genome shotgun (WGS) entry which is preliminary data.</text>
</comment>
<dbReference type="Pfam" id="PF06013">
    <property type="entry name" value="WXG100"/>
    <property type="match status" value="1"/>
</dbReference>
<dbReference type="SUPFAM" id="SSF140453">
    <property type="entry name" value="EsxAB dimer-like"/>
    <property type="match status" value="1"/>
</dbReference>
<dbReference type="Proteomes" id="UP001501822">
    <property type="component" value="Unassembled WGS sequence"/>
</dbReference>
<dbReference type="InterPro" id="IPR036689">
    <property type="entry name" value="ESAT-6-like_sf"/>
</dbReference>
<reference evidence="2 3" key="1">
    <citation type="journal article" date="2019" name="Int. J. Syst. Evol. Microbiol.">
        <title>The Global Catalogue of Microorganisms (GCM) 10K type strain sequencing project: providing services to taxonomists for standard genome sequencing and annotation.</title>
        <authorList>
            <consortium name="The Broad Institute Genomics Platform"/>
            <consortium name="The Broad Institute Genome Sequencing Center for Infectious Disease"/>
            <person name="Wu L."/>
            <person name="Ma J."/>
        </authorList>
    </citation>
    <scope>NUCLEOTIDE SEQUENCE [LARGE SCALE GENOMIC DNA]</scope>
    <source>
        <strain evidence="2 3">JCM 3146</strain>
    </source>
</reference>
<protein>
    <recommendedName>
        <fullName evidence="1">ESAT-6-like protein</fullName>
    </recommendedName>
</protein>
<name>A0ABN0XL96_9ACTN</name>
<gene>
    <name evidence="2" type="ORF">GCM10010151_66300</name>
</gene>
<dbReference type="NCBIfam" id="TIGR03930">
    <property type="entry name" value="WXG100_ESAT6"/>
    <property type="match status" value="1"/>
</dbReference>
<dbReference type="InterPro" id="IPR010310">
    <property type="entry name" value="T7SS_ESAT-6-like"/>
</dbReference>
<evidence type="ECO:0000313" key="2">
    <source>
        <dbReference type="EMBL" id="GAA0367109.1"/>
    </source>
</evidence>
<keyword evidence="3" id="KW-1185">Reference proteome</keyword>
<accession>A0ABN0XL96</accession>
<comment type="similarity">
    <text evidence="1">Belongs to the WXG100 family.</text>
</comment>
<proteinExistence type="inferred from homology"/>
<dbReference type="EMBL" id="BAAABM010000066">
    <property type="protein sequence ID" value="GAA0367109.1"/>
    <property type="molecule type" value="Genomic_DNA"/>
</dbReference>
<sequence length="103" mass="11399">MSNEAADLTYVNFGGLAAGEENLQKLHDRLVASLRDLETTLHRELAEWSGGAEAAYGDQKRIWDKSAADMQNILNALRQGVGTANEAFQQAERDNVRLWSNHG</sequence>
<evidence type="ECO:0000256" key="1">
    <source>
        <dbReference type="RuleBase" id="RU362001"/>
    </source>
</evidence>
<evidence type="ECO:0000313" key="3">
    <source>
        <dbReference type="Proteomes" id="UP001501822"/>
    </source>
</evidence>
<organism evidence="2 3">
    <name type="scientific">Actinoallomurus spadix</name>
    <dbReference type="NCBI Taxonomy" id="79912"/>
    <lineage>
        <taxon>Bacteria</taxon>
        <taxon>Bacillati</taxon>
        <taxon>Actinomycetota</taxon>
        <taxon>Actinomycetes</taxon>
        <taxon>Streptosporangiales</taxon>
        <taxon>Thermomonosporaceae</taxon>
        <taxon>Actinoallomurus</taxon>
    </lineage>
</organism>
<dbReference type="Gene3D" id="1.10.287.1060">
    <property type="entry name" value="ESAT-6-like"/>
    <property type="match status" value="1"/>
</dbReference>
<dbReference type="RefSeq" id="WP_252799155.1">
    <property type="nucleotide sequence ID" value="NZ_BAAABM010000066.1"/>
</dbReference>